<dbReference type="PROSITE" id="PS51273">
    <property type="entry name" value="GATASE_TYPE_1"/>
    <property type="match status" value="1"/>
</dbReference>
<evidence type="ECO:0000256" key="7">
    <source>
        <dbReference type="ARBA" id="ARBA00022962"/>
    </source>
</evidence>
<comment type="similarity">
    <text evidence="3 11">Belongs to the CarA family.</text>
</comment>
<dbReference type="SMART" id="SM01097">
    <property type="entry name" value="CPSase_sm_chain"/>
    <property type="match status" value="1"/>
</dbReference>
<feature type="region of interest" description="CPSase" evidence="11">
    <location>
        <begin position="1"/>
        <end position="176"/>
    </location>
</feature>
<dbReference type="PANTHER" id="PTHR43418:SF7">
    <property type="entry name" value="CARBAMOYL-PHOSPHATE SYNTHASE SMALL CHAIN"/>
    <property type="match status" value="1"/>
</dbReference>
<dbReference type="InterPro" id="IPR036480">
    <property type="entry name" value="CarbP_synth_ssu_N_sf"/>
</dbReference>
<comment type="catalytic activity">
    <reaction evidence="10 11">
        <text>L-glutamine + H2O = L-glutamate + NH4(+)</text>
        <dbReference type="Rhea" id="RHEA:15889"/>
        <dbReference type="ChEBI" id="CHEBI:15377"/>
        <dbReference type="ChEBI" id="CHEBI:28938"/>
        <dbReference type="ChEBI" id="CHEBI:29985"/>
        <dbReference type="ChEBI" id="CHEBI:58359"/>
    </reaction>
</comment>
<reference evidence="13" key="1">
    <citation type="submission" date="2019-11" db="EMBL/GenBank/DDBJ databases">
        <authorList>
            <person name="Feng L."/>
        </authorList>
    </citation>
    <scope>NUCLEOTIDE SEQUENCE</scope>
    <source>
        <strain evidence="13">AundefinedLFYP135</strain>
    </source>
</reference>
<organism evidence="13">
    <name type="scientific">uncultured Anaerotruncus sp</name>
    <dbReference type="NCBI Taxonomy" id="905011"/>
    <lineage>
        <taxon>Bacteria</taxon>
        <taxon>Bacillati</taxon>
        <taxon>Bacillota</taxon>
        <taxon>Clostridia</taxon>
        <taxon>Eubacteriales</taxon>
        <taxon>Oscillospiraceae</taxon>
        <taxon>Anaerotruncus</taxon>
        <taxon>environmental samples</taxon>
    </lineage>
</organism>
<feature type="binding site" evidence="11">
    <location>
        <position position="298"/>
    </location>
    <ligand>
        <name>L-glutamine</name>
        <dbReference type="ChEBI" id="CHEBI:58359"/>
    </ligand>
</feature>
<feature type="binding site" evidence="11">
    <location>
        <position position="297"/>
    </location>
    <ligand>
        <name>L-glutamine</name>
        <dbReference type="ChEBI" id="CHEBI:58359"/>
    </ligand>
</feature>
<keyword evidence="6 11" id="KW-0067">ATP-binding</keyword>
<dbReference type="EMBL" id="CACRSL010000003">
    <property type="protein sequence ID" value="VYT00992.1"/>
    <property type="molecule type" value="Genomic_DNA"/>
</dbReference>
<dbReference type="SUPFAM" id="SSF52317">
    <property type="entry name" value="Class I glutamine amidotransferase-like"/>
    <property type="match status" value="1"/>
</dbReference>
<feature type="binding site" evidence="11">
    <location>
        <position position="295"/>
    </location>
    <ligand>
        <name>L-glutamine</name>
        <dbReference type="ChEBI" id="CHEBI:58359"/>
    </ligand>
</feature>
<dbReference type="GO" id="GO:0006526">
    <property type="term" value="P:L-arginine biosynthetic process"/>
    <property type="evidence" value="ECO:0007669"/>
    <property type="project" value="UniProtKB-UniRule"/>
</dbReference>
<evidence type="ECO:0000256" key="11">
    <source>
        <dbReference type="HAMAP-Rule" id="MF_01209"/>
    </source>
</evidence>
<feature type="active site" evidence="11">
    <location>
        <position position="336"/>
    </location>
</feature>
<feature type="domain" description="Carbamoyl-phosphate synthase small subunit N-terminal" evidence="12">
    <location>
        <begin position="5"/>
        <end position="135"/>
    </location>
</feature>
<dbReference type="Pfam" id="PF00988">
    <property type="entry name" value="CPSase_sm_chain"/>
    <property type="match status" value="1"/>
</dbReference>
<dbReference type="InterPro" id="IPR050472">
    <property type="entry name" value="Anth_synth/Amidotransfase"/>
</dbReference>
<evidence type="ECO:0000256" key="3">
    <source>
        <dbReference type="ARBA" id="ARBA00007800"/>
    </source>
</evidence>
<feature type="binding site" evidence="11">
    <location>
        <position position="225"/>
    </location>
    <ligand>
        <name>L-glutamine</name>
        <dbReference type="ChEBI" id="CHEBI:58359"/>
    </ligand>
</feature>
<evidence type="ECO:0000256" key="8">
    <source>
        <dbReference type="ARBA" id="ARBA00022975"/>
    </source>
</evidence>
<comment type="function">
    <text evidence="11">Small subunit of the glutamine-dependent carbamoyl phosphate synthetase (CPSase). CPSase catalyzes the formation of carbamoyl phosphate from the ammonia moiety of glutamine, carbonate, and phosphate donated by ATP, constituting the first step of 2 biosynthetic pathways, one leading to arginine and/or urea and the other to pyrimidine nucleotides. The small subunit (glutamine amidotransferase) binds and cleaves glutamine to supply the large subunit with the substrate ammonia.</text>
</comment>
<feature type="binding site" evidence="11">
    <location>
        <position position="227"/>
    </location>
    <ligand>
        <name>L-glutamine</name>
        <dbReference type="ChEBI" id="CHEBI:58359"/>
    </ligand>
</feature>
<dbReference type="GO" id="GO:0005524">
    <property type="term" value="F:ATP binding"/>
    <property type="evidence" value="ECO:0007669"/>
    <property type="project" value="UniProtKB-UniRule"/>
</dbReference>
<sequence>MEQAKKAYLLLANGKVFEGYSFGAQGKTIGEVVFTTGVVGFQETLTDPSYCGQIITQTFPLVGNYGINGEDFESSRSYAKGYIVREWCDAPSNFRMTEDLDQFLKEQGVIGLYGIDTRALTRILRENGVMNGCITTELPEDKTQLLQEIADYRVASAVEETSCKESQPFPVEGSKYTIALYDFGYQYSIRRWLNRLGCSVVVVPPLTNAQEIKELHVDGIMLSNGPGDPADNQAIIANLKELAKTGLPILGAGLGHQMMALAMGGETAKMKHGHRGGNQPVTDLDFGTTFITSQNHGYTVTSIPQEMGRISHVNANDQTCEGVRYTVFPCVTVQFHPAVCSGPRDTDGLFREFVELIEKTKEDAVCR</sequence>
<dbReference type="InterPro" id="IPR002474">
    <property type="entry name" value="CarbamoylP_synth_ssu_N"/>
</dbReference>
<dbReference type="GO" id="GO:0044205">
    <property type="term" value="P:'de novo' UMP biosynthetic process"/>
    <property type="evidence" value="ECO:0007669"/>
    <property type="project" value="UniProtKB-UniRule"/>
</dbReference>
<dbReference type="AlphaFoldDB" id="A0A6N2T8X5"/>
<dbReference type="Pfam" id="PF00117">
    <property type="entry name" value="GATase"/>
    <property type="match status" value="1"/>
</dbReference>
<dbReference type="HAMAP" id="MF_01209">
    <property type="entry name" value="CPSase_S_chain"/>
    <property type="match status" value="1"/>
</dbReference>
<dbReference type="NCBIfam" id="TIGR01368">
    <property type="entry name" value="CPSaseIIsmall"/>
    <property type="match status" value="1"/>
</dbReference>
<comment type="subunit">
    <text evidence="11">Composed of two chains; the small (or glutamine) chain promotes the hydrolysis of glutamine to ammonia, which is used by the large (or ammonia) chain to synthesize carbamoyl phosphate. Tetramer of heterodimers (alpha,beta)4.</text>
</comment>
<protein>
    <recommendedName>
        <fullName evidence="11">Carbamoyl phosphate synthase small chain</fullName>
        <ecNumber evidence="11">6.3.5.5</ecNumber>
    </recommendedName>
    <alternativeName>
        <fullName evidence="11">Carbamoyl phosphate synthetase glutamine chain</fullName>
    </alternativeName>
</protein>
<dbReference type="InterPro" id="IPR035686">
    <property type="entry name" value="CPSase_GATase1"/>
</dbReference>
<dbReference type="InterPro" id="IPR006274">
    <property type="entry name" value="CarbamoylP_synth_ssu"/>
</dbReference>
<dbReference type="SUPFAM" id="SSF52021">
    <property type="entry name" value="Carbamoyl phosphate synthetase, small subunit N-terminal domain"/>
    <property type="match status" value="1"/>
</dbReference>
<evidence type="ECO:0000256" key="2">
    <source>
        <dbReference type="ARBA" id="ARBA00005077"/>
    </source>
</evidence>
<keyword evidence="11" id="KW-0055">Arginine biosynthesis</keyword>
<keyword evidence="4 11" id="KW-0436">Ligase</keyword>
<dbReference type="NCBIfam" id="NF009475">
    <property type="entry name" value="PRK12838.1"/>
    <property type="match status" value="1"/>
</dbReference>
<accession>A0A6N2T8X5</accession>
<keyword evidence="11" id="KW-0028">Amino-acid biosynthesis</keyword>
<proteinExistence type="inferred from homology"/>
<dbReference type="CDD" id="cd01744">
    <property type="entry name" value="GATase1_CPSase"/>
    <property type="match status" value="1"/>
</dbReference>
<dbReference type="EC" id="6.3.5.5" evidence="11"/>
<name>A0A6N2T8X5_9FIRM</name>
<comment type="catalytic activity">
    <reaction evidence="9 11">
        <text>hydrogencarbonate + L-glutamine + 2 ATP + H2O = carbamoyl phosphate + L-glutamate + 2 ADP + phosphate + 2 H(+)</text>
        <dbReference type="Rhea" id="RHEA:18633"/>
        <dbReference type="ChEBI" id="CHEBI:15377"/>
        <dbReference type="ChEBI" id="CHEBI:15378"/>
        <dbReference type="ChEBI" id="CHEBI:17544"/>
        <dbReference type="ChEBI" id="CHEBI:29985"/>
        <dbReference type="ChEBI" id="CHEBI:30616"/>
        <dbReference type="ChEBI" id="CHEBI:43474"/>
        <dbReference type="ChEBI" id="CHEBI:58228"/>
        <dbReference type="ChEBI" id="CHEBI:58359"/>
        <dbReference type="ChEBI" id="CHEBI:456216"/>
        <dbReference type="EC" id="6.3.5.5"/>
    </reaction>
</comment>
<evidence type="ECO:0000313" key="13">
    <source>
        <dbReference type="EMBL" id="VYT00992.1"/>
    </source>
</evidence>
<dbReference type="GO" id="GO:0006207">
    <property type="term" value="P:'de novo' pyrimidine nucleobase biosynthetic process"/>
    <property type="evidence" value="ECO:0007669"/>
    <property type="project" value="InterPro"/>
</dbReference>
<dbReference type="PRINTS" id="PR00096">
    <property type="entry name" value="GATASE"/>
</dbReference>
<evidence type="ECO:0000256" key="4">
    <source>
        <dbReference type="ARBA" id="ARBA00022598"/>
    </source>
</evidence>
<dbReference type="FunFam" id="3.50.30.20:FF:000001">
    <property type="entry name" value="Carbamoyl-phosphate synthase small chain"/>
    <property type="match status" value="1"/>
</dbReference>
<feature type="binding site" evidence="11">
    <location>
        <position position="257"/>
    </location>
    <ligand>
        <name>L-glutamine</name>
        <dbReference type="ChEBI" id="CHEBI:58359"/>
    </ligand>
</feature>
<evidence type="ECO:0000256" key="10">
    <source>
        <dbReference type="ARBA" id="ARBA00049285"/>
    </source>
</evidence>
<dbReference type="InterPro" id="IPR017926">
    <property type="entry name" value="GATASE"/>
</dbReference>
<dbReference type="UniPathway" id="UPA00070">
    <property type="reaction ID" value="UER00115"/>
</dbReference>
<keyword evidence="8 11" id="KW-0665">Pyrimidine biosynthesis</keyword>
<dbReference type="Gene3D" id="3.50.30.20">
    <property type="entry name" value="Carbamoyl-phosphate synthase small subunit, N-terminal domain"/>
    <property type="match status" value="1"/>
</dbReference>
<feature type="binding site" evidence="11">
    <location>
        <position position="49"/>
    </location>
    <ligand>
        <name>L-glutamine</name>
        <dbReference type="ChEBI" id="CHEBI:58359"/>
    </ligand>
</feature>
<evidence type="ECO:0000256" key="1">
    <source>
        <dbReference type="ARBA" id="ARBA00004812"/>
    </source>
</evidence>
<keyword evidence="7 11" id="KW-0315">Glutamine amidotransferase</keyword>
<dbReference type="PANTHER" id="PTHR43418">
    <property type="entry name" value="MULTIFUNCTIONAL TRYPTOPHAN BIOSYNTHESIS PROTEIN-RELATED"/>
    <property type="match status" value="1"/>
</dbReference>
<evidence type="ECO:0000256" key="6">
    <source>
        <dbReference type="ARBA" id="ARBA00022840"/>
    </source>
</evidence>
<dbReference type="InterPro" id="IPR029062">
    <property type="entry name" value="Class_I_gatase-like"/>
</dbReference>
<comment type="pathway">
    <text evidence="2 11">Amino-acid biosynthesis; L-arginine biosynthesis; carbamoyl phosphate from bicarbonate: step 1/1.</text>
</comment>
<comment type="pathway">
    <text evidence="1 11">Pyrimidine metabolism; UMP biosynthesis via de novo pathway; (S)-dihydroorotate from bicarbonate: step 1/3.</text>
</comment>
<gene>
    <name evidence="11 13" type="primary">carA</name>
    <name evidence="13" type="ORF">AULFYP135_01276</name>
</gene>
<comment type="caution">
    <text evidence="11">Lacks conserved residue(s) required for the propagation of feature annotation.</text>
</comment>
<dbReference type="PRINTS" id="PR00099">
    <property type="entry name" value="CPSGATASE"/>
</dbReference>
<keyword evidence="5 11" id="KW-0547">Nucleotide-binding</keyword>
<dbReference type="Gene3D" id="3.40.50.880">
    <property type="match status" value="1"/>
</dbReference>
<dbReference type="GO" id="GO:0004088">
    <property type="term" value="F:carbamoyl-phosphate synthase (glutamine-hydrolyzing) activity"/>
    <property type="evidence" value="ECO:0007669"/>
    <property type="project" value="UniProtKB-UniRule"/>
</dbReference>
<evidence type="ECO:0000256" key="5">
    <source>
        <dbReference type="ARBA" id="ARBA00022741"/>
    </source>
</evidence>
<dbReference type="GO" id="GO:0006541">
    <property type="term" value="P:glutamine metabolic process"/>
    <property type="evidence" value="ECO:0007669"/>
    <property type="project" value="InterPro"/>
</dbReference>
<feature type="binding site" evidence="11">
    <location>
        <position position="254"/>
    </location>
    <ligand>
        <name>L-glutamine</name>
        <dbReference type="ChEBI" id="CHEBI:58359"/>
    </ligand>
</feature>
<evidence type="ECO:0000259" key="12">
    <source>
        <dbReference type="SMART" id="SM01097"/>
    </source>
</evidence>
<evidence type="ECO:0000256" key="9">
    <source>
        <dbReference type="ARBA" id="ARBA00048816"/>
    </source>
</evidence>
<dbReference type="UniPathway" id="UPA00068">
    <property type="reaction ID" value="UER00171"/>
</dbReference>